<dbReference type="Proteomes" id="UP001074446">
    <property type="component" value="Unassembled WGS sequence"/>
</dbReference>
<dbReference type="EMBL" id="JAPVER010000018">
    <property type="protein sequence ID" value="MCZ3364460.1"/>
    <property type="molecule type" value="Genomic_DNA"/>
</dbReference>
<feature type="transmembrane region" description="Helical" evidence="1">
    <location>
        <begin position="236"/>
        <end position="256"/>
    </location>
</feature>
<feature type="transmembrane region" description="Helical" evidence="1">
    <location>
        <begin position="118"/>
        <end position="135"/>
    </location>
</feature>
<dbReference type="PANTHER" id="PTHR20992">
    <property type="entry name" value="AT15442P-RELATED"/>
    <property type="match status" value="1"/>
</dbReference>
<feature type="transmembrane region" description="Helical" evidence="1">
    <location>
        <begin position="210"/>
        <end position="229"/>
    </location>
</feature>
<dbReference type="AlphaFoldDB" id="A0A9E4ZY59"/>
<dbReference type="PANTHER" id="PTHR20992:SF9">
    <property type="entry name" value="AT15442P-RELATED"/>
    <property type="match status" value="1"/>
</dbReference>
<proteinExistence type="predicted"/>
<dbReference type="Proteomes" id="UP001068021">
    <property type="component" value="Unassembled WGS sequence"/>
</dbReference>
<keyword evidence="1" id="KW-1133">Transmembrane helix</keyword>
<evidence type="ECO:0000313" key="2">
    <source>
        <dbReference type="EMBL" id="MCZ3364460.1"/>
    </source>
</evidence>
<dbReference type="EMBL" id="JAPVES010000030">
    <property type="protein sequence ID" value="MCZ3372212.1"/>
    <property type="molecule type" value="Genomic_DNA"/>
</dbReference>
<gene>
    <name evidence="3" type="ORF">O3H35_06165</name>
    <name evidence="2" type="ORF">O3H54_01060</name>
</gene>
<reference evidence="2" key="1">
    <citation type="submission" date="2022-12" db="EMBL/GenBank/DDBJ databases">
        <title>Reclassification of two methanogenic archaea species isolated from the Kolyma lowland permafrost.</title>
        <authorList>
            <person name="Trubitsyn V.E."/>
            <person name="Rivkina E.M."/>
            <person name="Shcherbakova V.A."/>
        </authorList>
    </citation>
    <scope>NUCLEOTIDE SEQUENCE</scope>
    <source>
        <strain evidence="2">M2</strain>
        <strain evidence="3">MK4</strain>
    </source>
</reference>
<feature type="transmembrane region" description="Helical" evidence="1">
    <location>
        <begin position="310"/>
        <end position="329"/>
    </location>
</feature>
<dbReference type="Pfam" id="PF04087">
    <property type="entry name" value="DUF389"/>
    <property type="match status" value="1"/>
</dbReference>
<feature type="transmembrane region" description="Helical" evidence="1">
    <location>
        <begin position="178"/>
        <end position="198"/>
    </location>
</feature>
<keyword evidence="1" id="KW-0812">Transmembrane</keyword>
<accession>A0A9E4ZY59</accession>
<dbReference type="NCBIfam" id="TIGR00341">
    <property type="entry name" value="TIGR00341 family protein"/>
    <property type="match status" value="1"/>
</dbReference>
<keyword evidence="1" id="KW-0472">Membrane</keyword>
<dbReference type="RefSeq" id="WP_048081245.1">
    <property type="nucleotide sequence ID" value="NZ_JAPVER010000018.1"/>
</dbReference>
<dbReference type="InterPro" id="IPR005240">
    <property type="entry name" value="DUF389"/>
</dbReference>
<evidence type="ECO:0000256" key="1">
    <source>
        <dbReference type="SAM" id="Phobius"/>
    </source>
</evidence>
<sequence>MIFRLIQIVLPNDKKEQSERIIKEMDIMDYSYSVFSKTHLKFDIIVKMDRSEELLEIFQKEFYGLDGFRIIIIPIETYIPFPEEEPDIEMSEAKIQSERISREEIYARVSEMSQLTRVYMILVAASAFVASIGLLNDDVAVIIGAMIIAPLLGLNIGLSLATVMGNRKFIVRSVKTNLIGFLIATAVSVAVGMIFAVNPQNPSIILRTDIGRGSFFLALASGLAGSLALTTGLTSALVGVMIAVALMPPIAAFGLLMGSGNFYLAFGAFLLFLVNLISINLAATVSFMAQDIKPIEAEESRKAKIIAKKSIMLLASILIILFALIRFHIIY</sequence>
<evidence type="ECO:0000313" key="4">
    <source>
        <dbReference type="Proteomes" id="UP001068021"/>
    </source>
</evidence>
<feature type="transmembrane region" description="Helical" evidence="1">
    <location>
        <begin position="262"/>
        <end position="289"/>
    </location>
</feature>
<keyword evidence="4" id="KW-1185">Reference proteome</keyword>
<protein>
    <submittedName>
        <fullName evidence="2">TIGR00341 family protein</fullName>
    </submittedName>
</protein>
<evidence type="ECO:0000313" key="3">
    <source>
        <dbReference type="EMBL" id="MCZ3372212.1"/>
    </source>
</evidence>
<name>A0A9E4ZY59_9EURY</name>
<organism evidence="2 4">
    <name type="scientific">Methanobacterium veterum</name>
    <dbReference type="NCBI Taxonomy" id="408577"/>
    <lineage>
        <taxon>Archaea</taxon>
        <taxon>Methanobacteriati</taxon>
        <taxon>Methanobacteriota</taxon>
        <taxon>Methanomada group</taxon>
        <taxon>Methanobacteria</taxon>
        <taxon>Methanobacteriales</taxon>
        <taxon>Methanobacteriaceae</taxon>
        <taxon>Methanobacterium</taxon>
    </lineage>
</organism>
<comment type="caution">
    <text evidence="2">The sequence shown here is derived from an EMBL/GenBank/DDBJ whole genome shotgun (WGS) entry which is preliminary data.</text>
</comment>
<feature type="transmembrane region" description="Helical" evidence="1">
    <location>
        <begin position="141"/>
        <end position="166"/>
    </location>
</feature>